<comment type="subcellular location">
    <subcellularLocation>
        <location evidence="9">Nucleus</location>
    </subcellularLocation>
</comment>
<dbReference type="InterPro" id="IPR002173">
    <property type="entry name" value="Carboh/pur_kinase_PfkB_CS"/>
</dbReference>
<dbReference type="GeneID" id="101851205"/>
<dbReference type="InterPro" id="IPR029056">
    <property type="entry name" value="Ribokinase-like"/>
</dbReference>
<dbReference type="RefSeq" id="XP_005102382.1">
    <property type="nucleotide sequence ID" value="XM_005102325.3"/>
</dbReference>
<evidence type="ECO:0000313" key="13">
    <source>
        <dbReference type="RefSeq" id="XP_005102382.1"/>
    </source>
</evidence>
<dbReference type="Gene3D" id="3.30.1110.10">
    <property type="match status" value="1"/>
</dbReference>
<comment type="catalytic activity">
    <reaction evidence="9">
        <text>adenosine + ATP = AMP + ADP + H(+)</text>
        <dbReference type="Rhea" id="RHEA:20824"/>
        <dbReference type="ChEBI" id="CHEBI:15378"/>
        <dbReference type="ChEBI" id="CHEBI:16335"/>
        <dbReference type="ChEBI" id="CHEBI:30616"/>
        <dbReference type="ChEBI" id="CHEBI:456215"/>
        <dbReference type="ChEBI" id="CHEBI:456216"/>
        <dbReference type="EC" id="2.7.1.20"/>
    </reaction>
</comment>
<keyword evidence="4 9" id="KW-0808">Transferase</keyword>
<keyword evidence="7 9" id="KW-0418">Kinase</keyword>
<feature type="domain" description="Carbohydrate kinase PfkB" evidence="10">
    <location>
        <begin position="53"/>
        <end position="344"/>
    </location>
</feature>
<dbReference type="PANTHER" id="PTHR45769">
    <property type="entry name" value="ADENOSINE KINASE"/>
    <property type="match status" value="1"/>
</dbReference>
<keyword evidence="8 9" id="KW-0067">ATP-binding</keyword>
<dbReference type="InterPro" id="IPR001805">
    <property type="entry name" value="Adenokinase"/>
</dbReference>
<evidence type="ECO:0000256" key="6">
    <source>
        <dbReference type="ARBA" id="ARBA00022741"/>
    </source>
</evidence>
<proteinExistence type="inferred from homology"/>
<evidence type="ECO:0000256" key="8">
    <source>
        <dbReference type="ARBA" id="ARBA00022840"/>
    </source>
</evidence>
<evidence type="ECO:0000256" key="2">
    <source>
        <dbReference type="ARBA" id="ARBA00010688"/>
    </source>
</evidence>
<protein>
    <recommendedName>
        <fullName evidence="3 9">Adenosine kinase</fullName>
        <shortName evidence="9">AK</shortName>
        <ecNumber evidence="3 9">2.7.1.20</ecNumber>
    </recommendedName>
    <alternativeName>
        <fullName evidence="9">Adenosine 5'-phosphotransferase</fullName>
    </alternativeName>
</protein>
<dbReference type="Gene3D" id="3.40.1190.20">
    <property type="match status" value="1"/>
</dbReference>
<dbReference type="RefSeq" id="XP_035826690.1">
    <property type="nucleotide sequence ID" value="XM_035970797.1"/>
</dbReference>
<accession>A0ABM1VW98</accession>
<evidence type="ECO:0000256" key="9">
    <source>
        <dbReference type="RuleBase" id="RU368116"/>
    </source>
</evidence>
<evidence type="ECO:0000256" key="1">
    <source>
        <dbReference type="ARBA" id="ARBA00004801"/>
    </source>
</evidence>
<dbReference type="CDD" id="cd01168">
    <property type="entry name" value="adenosine_kinase"/>
    <property type="match status" value="1"/>
</dbReference>
<evidence type="ECO:0000313" key="14">
    <source>
        <dbReference type="RefSeq" id="XP_035826690.1"/>
    </source>
</evidence>
<comment type="pathway">
    <text evidence="1 9">Purine metabolism; AMP biosynthesis via salvage pathway; AMP from adenosine: step 1/1.</text>
</comment>
<dbReference type="PROSITE" id="PS00584">
    <property type="entry name" value="PFKB_KINASES_2"/>
    <property type="match status" value="1"/>
</dbReference>
<keyword evidence="9" id="KW-0539">Nucleus</keyword>
<dbReference type="RefSeq" id="XP_005102381.1">
    <property type="nucleotide sequence ID" value="XM_005102324.3"/>
</dbReference>
<keyword evidence="11" id="KW-1185">Reference proteome</keyword>
<sequence>MSEGLMAVQLLGFGSPLLDIVIDGDQELLDRFGLKADSCVHASGDLLSIFDHVAVTYQDTIHYTPGGATLNTIRVAQWCLDIPGSTAVIGCLSNDEFGKTVAAEMEKAGVKCFFQIKNERPTGTCLAICTENNRSLVTHGGAAELFSHDYLDQAQTQEVIQEAKYYYCSGFTLIHCPDGVHRLAVQTSKAKEKVFSLNLASVNICKKYANHLQSLMPFIDVLFGNGEEVDEFIQICGFKQVHSRAEAAILLSKWEVSGEHRMPRVVVVTQGEKPALFVQAGCVQEFPPMSISPDQLVDTNGAGDAFVGGFLASLIEDGEPIRAVASGHFAANAVIKERGCTLPTKIPKPGA</sequence>
<comment type="function">
    <text evidence="9">ATP dependent phosphorylation of adenosine and other related nucleoside analogs to monophosphate derivatives.</text>
</comment>
<keyword evidence="6 9" id="KW-0547">Nucleotide-binding</keyword>
<dbReference type="Pfam" id="PF00294">
    <property type="entry name" value="PfkB"/>
    <property type="match status" value="1"/>
</dbReference>
<comment type="subunit">
    <text evidence="9">Monomer.</text>
</comment>
<keyword evidence="5 9" id="KW-0660">Purine salvage</keyword>
<organism evidence="11 14">
    <name type="scientific">Aplysia californica</name>
    <name type="common">California sea hare</name>
    <dbReference type="NCBI Taxonomy" id="6500"/>
    <lineage>
        <taxon>Eukaryota</taxon>
        <taxon>Metazoa</taxon>
        <taxon>Spiralia</taxon>
        <taxon>Lophotrochozoa</taxon>
        <taxon>Mollusca</taxon>
        <taxon>Gastropoda</taxon>
        <taxon>Heterobranchia</taxon>
        <taxon>Euthyneura</taxon>
        <taxon>Tectipleura</taxon>
        <taxon>Aplysiida</taxon>
        <taxon>Aplysioidea</taxon>
        <taxon>Aplysiidae</taxon>
        <taxon>Aplysia</taxon>
    </lineage>
</organism>
<evidence type="ECO:0000256" key="3">
    <source>
        <dbReference type="ARBA" id="ARBA00012119"/>
    </source>
</evidence>
<evidence type="ECO:0000256" key="4">
    <source>
        <dbReference type="ARBA" id="ARBA00022679"/>
    </source>
</evidence>
<evidence type="ECO:0000313" key="11">
    <source>
        <dbReference type="Proteomes" id="UP000694888"/>
    </source>
</evidence>
<evidence type="ECO:0000313" key="12">
    <source>
        <dbReference type="RefSeq" id="XP_005102381.1"/>
    </source>
</evidence>
<comment type="cofactor">
    <cofactor evidence="9">
        <name>Mg(2+)</name>
        <dbReference type="ChEBI" id="CHEBI:18420"/>
    </cofactor>
    <text evidence="9">Binds 3 Mg(2+) ions per subunit.</text>
</comment>
<evidence type="ECO:0000259" key="10">
    <source>
        <dbReference type="Pfam" id="PF00294"/>
    </source>
</evidence>
<reference evidence="12 13" key="1">
    <citation type="submission" date="2025-05" db="UniProtKB">
        <authorList>
            <consortium name="RefSeq"/>
        </authorList>
    </citation>
    <scope>IDENTIFICATION</scope>
</reference>
<comment type="similarity">
    <text evidence="2 9">Belongs to the carbohydrate kinase PfkB family.</text>
</comment>
<dbReference type="GO" id="GO:0016301">
    <property type="term" value="F:kinase activity"/>
    <property type="evidence" value="ECO:0007669"/>
    <property type="project" value="UniProtKB-KW"/>
</dbReference>
<dbReference type="EC" id="2.7.1.20" evidence="3 9"/>
<dbReference type="PRINTS" id="PR00989">
    <property type="entry name" value="ADENOKINASE"/>
</dbReference>
<dbReference type="PANTHER" id="PTHR45769:SF3">
    <property type="entry name" value="ADENOSINE KINASE"/>
    <property type="match status" value="1"/>
</dbReference>
<dbReference type="SUPFAM" id="SSF53613">
    <property type="entry name" value="Ribokinase-like"/>
    <property type="match status" value="1"/>
</dbReference>
<evidence type="ECO:0000256" key="5">
    <source>
        <dbReference type="ARBA" id="ARBA00022726"/>
    </source>
</evidence>
<evidence type="ECO:0000256" key="7">
    <source>
        <dbReference type="ARBA" id="ARBA00022777"/>
    </source>
</evidence>
<gene>
    <name evidence="12 13 14" type="primary">LOC101851205</name>
</gene>
<dbReference type="Proteomes" id="UP000694888">
    <property type="component" value="Unplaced"/>
</dbReference>
<keyword evidence="9" id="KW-0460">Magnesium</keyword>
<name>A0ABM1VW98_APLCA</name>
<dbReference type="InterPro" id="IPR011611">
    <property type="entry name" value="PfkB_dom"/>
</dbReference>